<keyword evidence="12" id="KW-0547">Nucleotide-binding</keyword>
<comment type="function">
    <text evidence="19">Isoform MOCS1A and isoform MOCS1B probably form a complex that catalyzes the conversion of 5'-GTP to cyclic pyranopterin monophosphate (cPMP). MOCS1A catalyzes the cyclization of GTP to (8S)-3',8-cyclo-7,8-dihydroguanosine 5'-triphosphate and MOCS1B catalyzes the subsequent conversion of (8S)-3',8-cyclo-7,8-dihydroguanosine 5'-triphosphate to cPMP.</text>
</comment>
<dbReference type="SFLD" id="SFLDG01067">
    <property type="entry name" value="SPASM/twitch_domain_containing"/>
    <property type="match status" value="1"/>
</dbReference>
<evidence type="ECO:0000256" key="14">
    <source>
        <dbReference type="ARBA" id="ARBA00023014"/>
    </source>
</evidence>
<dbReference type="PANTHER" id="PTHR22960">
    <property type="entry name" value="MOLYBDOPTERIN COFACTOR SYNTHESIS PROTEIN A"/>
    <property type="match status" value="1"/>
</dbReference>
<comment type="catalytic activity">
    <reaction evidence="18">
        <text>GTP + AH2 + S-adenosyl-L-methionine = (8S)-3',8-cyclo-7,8-dihydroguanosine 5'-triphosphate + 5'-deoxyadenosine + L-methionine + A + H(+)</text>
        <dbReference type="Rhea" id="RHEA:49576"/>
        <dbReference type="ChEBI" id="CHEBI:13193"/>
        <dbReference type="ChEBI" id="CHEBI:15378"/>
        <dbReference type="ChEBI" id="CHEBI:17319"/>
        <dbReference type="ChEBI" id="CHEBI:17499"/>
        <dbReference type="ChEBI" id="CHEBI:37565"/>
        <dbReference type="ChEBI" id="CHEBI:57844"/>
        <dbReference type="ChEBI" id="CHEBI:59789"/>
        <dbReference type="ChEBI" id="CHEBI:131766"/>
        <dbReference type="EC" id="4.1.99.22"/>
    </reaction>
</comment>
<dbReference type="Pfam" id="PF01967">
    <property type="entry name" value="MoaC"/>
    <property type="match status" value="1"/>
</dbReference>
<dbReference type="PANTHER" id="PTHR22960:SF0">
    <property type="entry name" value="MOLYBDENUM COFACTOR BIOSYNTHESIS PROTEIN 1"/>
    <property type="match status" value="1"/>
</dbReference>
<evidence type="ECO:0000256" key="4">
    <source>
        <dbReference type="ARBA" id="ARBA00008484"/>
    </source>
</evidence>
<dbReference type="InterPro" id="IPR050105">
    <property type="entry name" value="MoCo_biosynth_MoaA/MoaC"/>
</dbReference>
<dbReference type="SFLD" id="SFLDS00029">
    <property type="entry name" value="Radical_SAM"/>
    <property type="match status" value="1"/>
</dbReference>
<evidence type="ECO:0000256" key="2">
    <source>
        <dbReference type="ARBA" id="ARBA00001966"/>
    </source>
</evidence>
<dbReference type="InterPro" id="IPR002820">
    <property type="entry name" value="Mopterin_CF_biosynth-C_dom"/>
</dbReference>
<comment type="catalytic activity">
    <reaction evidence="1">
        <text>(8S)-3',8-cyclo-7,8-dihydroguanosine 5'-triphosphate = cyclic pyranopterin phosphate + diphosphate</text>
        <dbReference type="Rhea" id="RHEA:49580"/>
        <dbReference type="ChEBI" id="CHEBI:33019"/>
        <dbReference type="ChEBI" id="CHEBI:59648"/>
        <dbReference type="ChEBI" id="CHEBI:131766"/>
        <dbReference type="EC" id="4.6.1.17"/>
    </reaction>
</comment>
<keyword evidence="23" id="KW-1185">Reference proteome</keyword>
<dbReference type="InterPro" id="IPR036522">
    <property type="entry name" value="MoaC_sf"/>
</dbReference>
<comment type="cofactor">
    <cofactor evidence="2">
        <name>[4Fe-4S] cluster</name>
        <dbReference type="ChEBI" id="CHEBI:49883"/>
    </cofactor>
</comment>
<dbReference type="HAMAP" id="MF_01224_B">
    <property type="entry name" value="MoaC_B"/>
    <property type="match status" value="1"/>
</dbReference>
<dbReference type="InterPro" id="IPR047594">
    <property type="entry name" value="MoaC_bact/euk"/>
</dbReference>
<dbReference type="Gene3D" id="3.30.70.640">
    <property type="entry name" value="Molybdopterin cofactor biosynthesis C (MoaC) domain"/>
    <property type="match status" value="1"/>
</dbReference>
<evidence type="ECO:0000313" key="23">
    <source>
        <dbReference type="Proteomes" id="UP001634394"/>
    </source>
</evidence>
<dbReference type="NCBIfam" id="NF006870">
    <property type="entry name" value="PRK09364.1"/>
    <property type="match status" value="1"/>
</dbReference>
<name>A0ABD3WK64_SINWO</name>
<feature type="domain" description="Radical SAM core" evidence="21">
    <location>
        <begin position="76"/>
        <end position="291"/>
    </location>
</feature>
<dbReference type="SMART" id="SM00729">
    <property type="entry name" value="Elp3"/>
    <property type="match status" value="1"/>
</dbReference>
<dbReference type="InterPro" id="IPR000385">
    <property type="entry name" value="MoaA_NifB_PqqE_Fe-S-bd_CS"/>
</dbReference>
<comment type="similarity">
    <text evidence="4">In the C-terminal section; belongs to the MoaC family.</text>
</comment>
<evidence type="ECO:0000256" key="12">
    <source>
        <dbReference type="ARBA" id="ARBA00022741"/>
    </source>
</evidence>
<protein>
    <recommendedName>
        <fullName evidence="8">Molybdenum cofactor biosynthesis protein 1</fullName>
        <ecNumber evidence="6">4.1.99.22</ecNumber>
        <ecNumber evidence="7">4.6.1.17</ecNumber>
    </recommendedName>
</protein>
<evidence type="ECO:0000256" key="3">
    <source>
        <dbReference type="ARBA" id="ARBA00005046"/>
    </source>
</evidence>
<keyword evidence="9" id="KW-0004">4Fe-4S</keyword>
<keyword evidence="14" id="KW-0411">Iron-sulfur</keyword>
<dbReference type="SFLD" id="SFLDG01383">
    <property type="entry name" value="cyclic_pyranopterin_phosphate"/>
    <property type="match status" value="1"/>
</dbReference>
<dbReference type="GO" id="GO:0006777">
    <property type="term" value="P:Mo-molybdopterin cofactor biosynthetic process"/>
    <property type="evidence" value="ECO:0007669"/>
    <property type="project" value="UniProtKB-KW"/>
</dbReference>
<dbReference type="GO" id="GO:0005525">
    <property type="term" value="F:GTP binding"/>
    <property type="evidence" value="ECO:0007669"/>
    <property type="project" value="UniProtKB-KW"/>
</dbReference>
<dbReference type="EC" id="4.6.1.17" evidence="7"/>
<evidence type="ECO:0000256" key="10">
    <source>
        <dbReference type="ARBA" id="ARBA00022691"/>
    </source>
</evidence>
<accession>A0ABD3WK64</accession>
<comment type="similarity">
    <text evidence="5">In the N-terminal section; belongs to the radical SAM superfamily. MoaA family.</text>
</comment>
<sequence>MTSVSLRAIIGVIFRENPVKLFKYSRPSSCRDLCTIVEPVTQNEAEVQVKDFIPKITQKQDPYFQDSAASKFLTDTFGRHHTYLRISLTEKCNLRCQYCMPEEGVDLTHKDKLLTTEEILKLSTVFVKEGITKIRLTGGEPLVRKDLVEIVAGLSALRSHGLKTIAMTTNGITLARKLPELKDAGLNALNISLDTLVPPKFELITRRKGWDKVMQGIEKALELGYDPVKVNCVIMRGTNEEEICDFVQFTKDKKIDVRFIEYMPFDGNRWNFKKMVPYKEMLDTIKLQWPDLQELLNDTNDTAKAFKVPGYIGQVGFITSMSEHFCGTCNRLRLTADGNLKVCLHGNAEVSLRDLIRNNVEDTELLTIIGAAVKRKKKQHAGMESLSKMKNRPMILIDGHLDEVINQCDYLSVGLPESNVVVINSDSLPNLGINITSEQFRLFSSHVLDGNHRHTSKVPSYHLWNGPDCMLSPIRLFHSGNHFLWKELEQDNDIKVSNKKLDSLKKSGSSSKYEGHASNLALTHVDVTGKMTMVDVGSKPDTERTAVASATIILGFEAFQLVRENKIKKGDVLSVAQLAGMMAAKKTSELIPLCHNINLTKIEVNLNLDDETKSIRITSLVKSSGKTGVEMEAIIAVTIAAVTVYDMCKAVTREMVIGDIRLIQKTGGQRGDYYAEK</sequence>
<reference evidence="22 23" key="1">
    <citation type="submission" date="2024-11" db="EMBL/GenBank/DDBJ databases">
        <title>Chromosome-level genome assembly of the freshwater bivalve Anodonta woodiana.</title>
        <authorList>
            <person name="Chen X."/>
        </authorList>
    </citation>
    <scope>NUCLEOTIDE SEQUENCE [LARGE SCALE GENOMIC DNA]</scope>
    <source>
        <strain evidence="22">MN2024</strain>
        <tissue evidence="22">Gills</tissue>
    </source>
</reference>
<dbReference type="InterPro" id="IPR023045">
    <property type="entry name" value="MoaC"/>
</dbReference>
<comment type="caution">
    <text evidence="22">The sequence shown here is derived from an EMBL/GenBank/DDBJ whole genome shotgun (WGS) entry which is preliminary data.</text>
</comment>
<dbReference type="CDD" id="cd01335">
    <property type="entry name" value="Radical_SAM"/>
    <property type="match status" value="1"/>
</dbReference>
<dbReference type="CDD" id="cd01420">
    <property type="entry name" value="MoaC_PE"/>
    <property type="match status" value="1"/>
</dbReference>
<dbReference type="GO" id="GO:0046872">
    <property type="term" value="F:metal ion binding"/>
    <property type="evidence" value="ECO:0007669"/>
    <property type="project" value="UniProtKB-KW"/>
</dbReference>
<dbReference type="Gene3D" id="3.20.20.70">
    <property type="entry name" value="Aldolase class I"/>
    <property type="match status" value="1"/>
</dbReference>
<dbReference type="InterPro" id="IPR006638">
    <property type="entry name" value="Elp3/MiaA/NifB-like_rSAM"/>
</dbReference>
<dbReference type="Proteomes" id="UP001634394">
    <property type="component" value="Unassembled WGS sequence"/>
</dbReference>
<comment type="pathway">
    <text evidence="3">Cofactor biosynthesis; molybdopterin biosynthesis.</text>
</comment>
<dbReference type="CDD" id="cd21117">
    <property type="entry name" value="Twitch_MoaA"/>
    <property type="match status" value="1"/>
</dbReference>
<dbReference type="Pfam" id="PF04055">
    <property type="entry name" value="Radical_SAM"/>
    <property type="match status" value="1"/>
</dbReference>
<dbReference type="InterPro" id="IPR013483">
    <property type="entry name" value="MoaA"/>
</dbReference>
<dbReference type="InterPro" id="IPR010505">
    <property type="entry name" value="MoaA_twitch"/>
</dbReference>
<evidence type="ECO:0000256" key="15">
    <source>
        <dbReference type="ARBA" id="ARBA00023134"/>
    </source>
</evidence>
<proteinExistence type="inferred from homology"/>
<evidence type="ECO:0000256" key="20">
    <source>
        <dbReference type="ARBA" id="ARBA00063038"/>
    </source>
</evidence>
<evidence type="ECO:0000256" key="8">
    <source>
        <dbReference type="ARBA" id="ARBA00015273"/>
    </source>
</evidence>
<keyword evidence="10" id="KW-0949">S-adenosyl-L-methionine</keyword>
<dbReference type="GO" id="GO:0051539">
    <property type="term" value="F:4 iron, 4 sulfur cluster binding"/>
    <property type="evidence" value="ECO:0007669"/>
    <property type="project" value="UniProtKB-KW"/>
</dbReference>
<dbReference type="NCBIfam" id="TIGR00581">
    <property type="entry name" value="moaC"/>
    <property type="match status" value="1"/>
</dbReference>
<dbReference type="GO" id="GO:0061799">
    <property type="term" value="F:cyclic pyranopterin monophosphate synthase activity"/>
    <property type="evidence" value="ECO:0007669"/>
    <property type="project" value="UniProtKB-EC"/>
</dbReference>
<dbReference type="NCBIfam" id="TIGR02666">
    <property type="entry name" value="moaA"/>
    <property type="match status" value="1"/>
</dbReference>
<evidence type="ECO:0000256" key="18">
    <source>
        <dbReference type="ARBA" id="ARBA00048697"/>
    </source>
</evidence>
<evidence type="ECO:0000256" key="16">
    <source>
        <dbReference type="ARBA" id="ARBA00023150"/>
    </source>
</evidence>
<evidence type="ECO:0000256" key="19">
    <source>
        <dbReference type="ARBA" id="ARBA00054222"/>
    </source>
</evidence>
<dbReference type="EC" id="4.1.99.22" evidence="6"/>
<keyword evidence="11" id="KW-0479">Metal-binding</keyword>
<keyword evidence="15" id="KW-0342">GTP-binding</keyword>
<dbReference type="InterPro" id="IPR013785">
    <property type="entry name" value="Aldolase_TIM"/>
</dbReference>
<evidence type="ECO:0000256" key="9">
    <source>
        <dbReference type="ARBA" id="ARBA00022485"/>
    </source>
</evidence>
<keyword evidence="16" id="KW-0501">Molybdenum cofactor biosynthesis</keyword>
<gene>
    <name evidence="22" type="ORF">ACJMK2_036993</name>
</gene>
<dbReference type="SFLD" id="SFLDG01386">
    <property type="entry name" value="main_SPASM_domain-containing"/>
    <property type="match status" value="1"/>
</dbReference>
<evidence type="ECO:0000313" key="22">
    <source>
        <dbReference type="EMBL" id="KAL3873916.1"/>
    </source>
</evidence>
<dbReference type="HAMAP" id="MF_01225_B">
    <property type="entry name" value="MoaA_B"/>
    <property type="match status" value="1"/>
</dbReference>
<dbReference type="AlphaFoldDB" id="A0ABD3WK64"/>
<evidence type="ECO:0000256" key="6">
    <source>
        <dbReference type="ARBA" id="ARBA00012167"/>
    </source>
</evidence>
<dbReference type="FunFam" id="3.20.20.70:FF:000117">
    <property type="entry name" value="molybdenum cofactor biosynthesis protein 1"/>
    <property type="match status" value="1"/>
</dbReference>
<evidence type="ECO:0000256" key="5">
    <source>
        <dbReference type="ARBA" id="ARBA00009862"/>
    </source>
</evidence>
<organism evidence="22 23">
    <name type="scientific">Sinanodonta woodiana</name>
    <name type="common">Chinese pond mussel</name>
    <name type="synonym">Anodonta woodiana</name>
    <dbReference type="NCBI Taxonomy" id="1069815"/>
    <lineage>
        <taxon>Eukaryota</taxon>
        <taxon>Metazoa</taxon>
        <taxon>Spiralia</taxon>
        <taxon>Lophotrochozoa</taxon>
        <taxon>Mollusca</taxon>
        <taxon>Bivalvia</taxon>
        <taxon>Autobranchia</taxon>
        <taxon>Heteroconchia</taxon>
        <taxon>Palaeoheterodonta</taxon>
        <taxon>Unionida</taxon>
        <taxon>Unionoidea</taxon>
        <taxon>Unionidae</taxon>
        <taxon>Unioninae</taxon>
        <taxon>Sinanodonta</taxon>
    </lineage>
</organism>
<dbReference type="Pfam" id="PF06463">
    <property type="entry name" value="Mob_synth_C"/>
    <property type="match status" value="1"/>
</dbReference>
<dbReference type="InterPro" id="IPR040064">
    <property type="entry name" value="MoaA-like"/>
</dbReference>
<evidence type="ECO:0000256" key="17">
    <source>
        <dbReference type="ARBA" id="ARBA00023239"/>
    </source>
</evidence>
<dbReference type="PROSITE" id="PS01305">
    <property type="entry name" value="MOAA_NIFB_PQQE"/>
    <property type="match status" value="1"/>
</dbReference>
<evidence type="ECO:0000256" key="7">
    <source>
        <dbReference type="ARBA" id="ARBA00012575"/>
    </source>
</evidence>
<dbReference type="NCBIfam" id="NF001199">
    <property type="entry name" value="PRK00164.2-1"/>
    <property type="match status" value="1"/>
</dbReference>
<dbReference type="InterPro" id="IPR007197">
    <property type="entry name" value="rSAM"/>
</dbReference>
<dbReference type="InterPro" id="IPR058240">
    <property type="entry name" value="rSAM_sf"/>
</dbReference>
<evidence type="ECO:0000256" key="11">
    <source>
        <dbReference type="ARBA" id="ARBA00022723"/>
    </source>
</evidence>
<evidence type="ECO:0000256" key="13">
    <source>
        <dbReference type="ARBA" id="ARBA00023004"/>
    </source>
</evidence>
<dbReference type="EMBL" id="JBJQND010000006">
    <property type="protein sequence ID" value="KAL3873916.1"/>
    <property type="molecule type" value="Genomic_DNA"/>
</dbReference>
<evidence type="ECO:0000259" key="21">
    <source>
        <dbReference type="PROSITE" id="PS51918"/>
    </source>
</evidence>
<evidence type="ECO:0000256" key="1">
    <source>
        <dbReference type="ARBA" id="ARBA00001637"/>
    </source>
</evidence>
<keyword evidence="13" id="KW-0408">Iron</keyword>
<dbReference type="SUPFAM" id="SSF55040">
    <property type="entry name" value="Molybdenum cofactor biosynthesis protein C, MoaC"/>
    <property type="match status" value="1"/>
</dbReference>
<comment type="subunit">
    <text evidence="20">Isoform MOCS1A and isoform MOCS1B probably form a heterooligomer.</text>
</comment>
<dbReference type="GO" id="GO:0061798">
    <property type="term" value="F:GTP 3',8'-cyclase activity"/>
    <property type="evidence" value="ECO:0007669"/>
    <property type="project" value="UniProtKB-EC"/>
</dbReference>
<keyword evidence="17" id="KW-0456">Lyase</keyword>
<dbReference type="PROSITE" id="PS51918">
    <property type="entry name" value="RADICAL_SAM"/>
    <property type="match status" value="1"/>
</dbReference>
<dbReference type="SUPFAM" id="SSF102114">
    <property type="entry name" value="Radical SAM enzymes"/>
    <property type="match status" value="1"/>
</dbReference>